<dbReference type="InterPro" id="IPR006130">
    <property type="entry name" value="Asp/Orn_carbamoylTrfase"/>
</dbReference>
<dbReference type="PROSITE" id="PS00097">
    <property type="entry name" value="CARBAMOYLTRANSFERASE"/>
    <property type="match status" value="1"/>
</dbReference>
<dbReference type="PANTHER" id="PTHR45753">
    <property type="entry name" value="ORNITHINE CARBAMOYLTRANSFERASE, MITOCHONDRIAL"/>
    <property type="match status" value="1"/>
</dbReference>
<dbReference type="PANTHER" id="PTHR45753:SF6">
    <property type="entry name" value="ASPARTATE CARBAMOYLTRANSFERASE"/>
    <property type="match status" value="1"/>
</dbReference>
<evidence type="ECO:0000256" key="5">
    <source>
        <dbReference type="ARBA" id="ARBA00022975"/>
    </source>
</evidence>
<comment type="catalytic activity">
    <reaction evidence="7">
        <text>carbamoyl phosphate + L-aspartate = N-carbamoyl-L-aspartate + phosphate + H(+)</text>
        <dbReference type="Rhea" id="RHEA:20013"/>
        <dbReference type="ChEBI" id="CHEBI:15378"/>
        <dbReference type="ChEBI" id="CHEBI:29991"/>
        <dbReference type="ChEBI" id="CHEBI:32814"/>
        <dbReference type="ChEBI" id="CHEBI:43474"/>
        <dbReference type="ChEBI" id="CHEBI:58228"/>
        <dbReference type="EC" id="2.1.3.2"/>
    </reaction>
</comment>
<dbReference type="InterPro" id="IPR006132">
    <property type="entry name" value="Asp/Orn_carbamoyltranf_P-bd"/>
</dbReference>
<dbReference type="EMBL" id="CAEZWH010000040">
    <property type="protein sequence ID" value="CAB4648373.1"/>
    <property type="molecule type" value="Genomic_DNA"/>
</dbReference>
<dbReference type="InterPro" id="IPR002082">
    <property type="entry name" value="Asp_carbamoyltransf"/>
</dbReference>
<dbReference type="AlphaFoldDB" id="A0A6J6KIV2"/>
<dbReference type="GO" id="GO:0016597">
    <property type="term" value="F:amino acid binding"/>
    <property type="evidence" value="ECO:0007669"/>
    <property type="project" value="InterPro"/>
</dbReference>
<dbReference type="GO" id="GO:0044205">
    <property type="term" value="P:'de novo' UMP biosynthetic process"/>
    <property type="evidence" value="ECO:0007669"/>
    <property type="project" value="UniProtKB-UniPathway"/>
</dbReference>
<evidence type="ECO:0000313" key="10">
    <source>
        <dbReference type="EMBL" id="CAB4648373.1"/>
    </source>
</evidence>
<dbReference type="Pfam" id="PF02729">
    <property type="entry name" value="OTCace_N"/>
    <property type="match status" value="1"/>
</dbReference>
<dbReference type="SUPFAM" id="SSF53671">
    <property type="entry name" value="Aspartate/ornithine carbamoyltransferase"/>
    <property type="match status" value="1"/>
</dbReference>
<dbReference type="GO" id="GO:0006520">
    <property type="term" value="P:amino acid metabolic process"/>
    <property type="evidence" value="ECO:0007669"/>
    <property type="project" value="InterPro"/>
</dbReference>
<sequence>MKHIRSISEIGKAGVLAIVERAKQMSEINSRPVPKVPALRGKTVVSLFLEDSTRTRLSFETAAKRLSAETMNFSVSISSVNKGESLRDTIETISDMGVDAFVVRHKSSGIPWQIEQWTDASIINAGDGAHQHPTQALVDCFTVSEAFGVDSFEGLTISIVGDIRHSRVARSNVEAFAMLGAKVIIVAPSTLLPPDVGHWPVTISNDIDDVIGTTDILYMLRLQSERMDQGLIPNLSEYGNRFGLTEKRVSQLPLNARIMHPGPMNRGVEMQVDPSHLSQSLIHRQVANGVSVRMAVLFTALTLNDDRDHAIQGLTKEAAQ</sequence>
<feature type="domain" description="Aspartate/ornithine carbamoyltransferase carbamoyl-P binding" evidence="9">
    <location>
        <begin position="2"/>
        <end position="145"/>
    </location>
</feature>
<comment type="similarity">
    <text evidence="2">Belongs to the aspartate/ornithine carbamoyltransferase superfamily. ATCase family.</text>
</comment>
<evidence type="ECO:0000256" key="6">
    <source>
        <dbReference type="ARBA" id="ARBA00043884"/>
    </source>
</evidence>
<dbReference type="Pfam" id="PF00185">
    <property type="entry name" value="OTCace"/>
    <property type="match status" value="1"/>
</dbReference>
<evidence type="ECO:0000256" key="3">
    <source>
        <dbReference type="ARBA" id="ARBA00013008"/>
    </source>
</evidence>
<evidence type="ECO:0000256" key="4">
    <source>
        <dbReference type="ARBA" id="ARBA00022679"/>
    </source>
</evidence>
<dbReference type="Gene3D" id="3.40.50.1370">
    <property type="entry name" value="Aspartate/ornithine carbamoyltransferase"/>
    <property type="match status" value="2"/>
</dbReference>
<organism evidence="10">
    <name type="scientific">freshwater metagenome</name>
    <dbReference type="NCBI Taxonomy" id="449393"/>
    <lineage>
        <taxon>unclassified sequences</taxon>
        <taxon>metagenomes</taxon>
        <taxon>ecological metagenomes</taxon>
    </lineage>
</organism>
<dbReference type="EC" id="2.1.3.2" evidence="3"/>
<dbReference type="GO" id="GO:0006207">
    <property type="term" value="P:'de novo' pyrimidine nucleobase biosynthetic process"/>
    <property type="evidence" value="ECO:0007669"/>
    <property type="project" value="InterPro"/>
</dbReference>
<proteinExistence type="inferred from homology"/>
<dbReference type="GO" id="GO:0004070">
    <property type="term" value="F:aspartate carbamoyltransferase activity"/>
    <property type="evidence" value="ECO:0007669"/>
    <property type="project" value="UniProtKB-EC"/>
</dbReference>
<feature type="domain" description="Aspartate/ornithine carbamoyltransferase Asp/Orn-binding" evidence="8">
    <location>
        <begin position="153"/>
        <end position="298"/>
    </location>
</feature>
<evidence type="ECO:0000256" key="7">
    <source>
        <dbReference type="ARBA" id="ARBA00048859"/>
    </source>
</evidence>
<comment type="pathway">
    <text evidence="1">Pyrimidine metabolism; UMP biosynthesis via de novo pathway; (S)-dihydroorotate from bicarbonate: step 2/3.</text>
</comment>
<evidence type="ECO:0000259" key="9">
    <source>
        <dbReference type="Pfam" id="PF02729"/>
    </source>
</evidence>
<reference evidence="10" key="1">
    <citation type="submission" date="2020-05" db="EMBL/GenBank/DDBJ databases">
        <authorList>
            <person name="Chiriac C."/>
            <person name="Salcher M."/>
            <person name="Ghai R."/>
            <person name="Kavagutti S V."/>
        </authorList>
    </citation>
    <scope>NUCLEOTIDE SEQUENCE</scope>
</reference>
<evidence type="ECO:0000256" key="2">
    <source>
        <dbReference type="ARBA" id="ARBA00008896"/>
    </source>
</evidence>
<dbReference type="PRINTS" id="PR00101">
    <property type="entry name" value="ATCASE"/>
</dbReference>
<evidence type="ECO:0000259" key="8">
    <source>
        <dbReference type="Pfam" id="PF00185"/>
    </source>
</evidence>
<accession>A0A6J6KIV2</accession>
<dbReference type="InterPro" id="IPR036901">
    <property type="entry name" value="Asp/Orn_carbamoylTrfase_sf"/>
</dbReference>
<dbReference type="InterPro" id="IPR006131">
    <property type="entry name" value="Asp_carbamoyltransf_Asp/Orn-bd"/>
</dbReference>
<dbReference type="NCBIfam" id="NF002032">
    <property type="entry name" value="PRK00856.1"/>
    <property type="match status" value="1"/>
</dbReference>
<dbReference type="NCBIfam" id="TIGR00670">
    <property type="entry name" value="asp_carb_tr"/>
    <property type="match status" value="1"/>
</dbReference>
<dbReference type="HAMAP" id="MF_00001">
    <property type="entry name" value="Asp_carb_tr"/>
    <property type="match status" value="1"/>
</dbReference>
<comment type="function">
    <text evidence="6">Catalyzes the condensation of carbamoyl phosphate and aspartate to form carbamoyl aspartate and inorganic phosphate, the committed step in the de novo pyrimidine nucleotide biosynthesis pathway.</text>
</comment>
<dbReference type="PRINTS" id="PR00100">
    <property type="entry name" value="AOTCASE"/>
</dbReference>
<keyword evidence="4" id="KW-0808">Transferase</keyword>
<evidence type="ECO:0000256" key="1">
    <source>
        <dbReference type="ARBA" id="ARBA00004852"/>
    </source>
</evidence>
<keyword evidence="5" id="KW-0665">Pyrimidine biosynthesis</keyword>
<gene>
    <name evidence="10" type="ORF">UFOPK2195_00329</name>
</gene>
<dbReference type="UniPathway" id="UPA00070">
    <property type="reaction ID" value="UER00116"/>
</dbReference>
<dbReference type="GO" id="GO:0005829">
    <property type="term" value="C:cytosol"/>
    <property type="evidence" value="ECO:0007669"/>
    <property type="project" value="TreeGrafter"/>
</dbReference>
<name>A0A6J6KIV2_9ZZZZ</name>
<protein>
    <recommendedName>
        <fullName evidence="3">aspartate carbamoyltransferase</fullName>
        <ecNumber evidence="3">2.1.3.2</ecNumber>
    </recommendedName>
</protein>